<protein>
    <submittedName>
        <fullName evidence="1">Uncharacterized protein</fullName>
    </submittedName>
</protein>
<dbReference type="PATRIC" id="fig|1279460.3.peg.3317"/>
<dbReference type="AlphaFoldDB" id="A0A0M4NAS1"/>
<dbReference type="Proteomes" id="UP000056502">
    <property type="component" value="Chromosome I"/>
</dbReference>
<organism evidence="1">
    <name type="scientific">Leptospira interrogans serovar Hardjo str. Norma</name>
    <dbReference type="NCBI Taxonomy" id="1279460"/>
    <lineage>
        <taxon>Bacteria</taxon>
        <taxon>Pseudomonadati</taxon>
        <taxon>Spirochaetota</taxon>
        <taxon>Spirochaetia</taxon>
        <taxon>Leptospirales</taxon>
        <taxon>Leptospiraceae</taxon>
        <taxon>Leptospira</taxon>
    </lineage>
</organism>
<gene>
    <name evidence="1" type="ORF">G436_3269</name>
</gene>
<proteinExistence type="predicted"/>
<reference evidence="1 2" key="1">
    <citation type="journal article" date="2015" name="Genome Announc.">
        <title>Whole-Genome Sequence of Leptospira interrogans Serovar Hardjo Subtype Hardjoprajitno Strain Norma, Isolated from Cattle in a Leptospirosis Outbreak in Brazil.</title>
        <authorList>
            <person name="Cosate M.R."/>
            <person name="Soares S.C."/>
            <person name="Mendes T.A."/>
            <person name="Raittz R.T."/>
            <person name="Moreira E.C."/>
            <person name="Leite R."/>
            <person name="Fernandes G.R."/>
            <person name="Haddad J.P."/>
            <person name="Ortega J.M."/>
        </authorList>
    </citation>
    <scope>NUCLEOTIDE SEQUENCE [LARGE SCALE GENOMIC DNA]</scope>
    <source>
        <strain evidence="1 2">Norma</strain>
    </source>
</reference>
<name>A0A0M4NAS1_LEPIR</name>
<evidence type="ECO:0000313" key="2">
    <source>
        <dbReference type="Proteomes" id="UP000056502"/>
    </source>
</evidence>
<dbReference type="EMBL" id="CP012603">
    <property type="protein sequence ID" value="ALE40427.1"/>
    <property type="molecule type" value="Genomic_DNA"/>
</dbReference>
<accession>A0A0M4NAS1</accession>
<sequence length="38" mass="4354">MSFRTWVLIFVGKSICSLKSIRKTAIDGRSKKIARVKE</sequence>
<evidence type="ECO:0000313" key="1">
    <source>
        <dbReference type="EMBL" id="ALE40427.1"/>
    </source>
</evidence>